<evidence type="ECO:0000313" key="3">
    <source>
        <dbReference type="Proteomes" id="UP000295367"/>
    </source>
</evidence>
<dbReference type="Proteomes" id="UP000295367">
    <property type="component" value="Unassembled WGS sequence"/>
</dbReference>
<sequence length="168" mass="19697">MAIPDTKVEMAWGEYKMLADNILKFDNLLFMIKSWSITTFGALLAIFFTKIGNEAILYLQIAMSLLFWVTDYIYKRFQSFQITRSRLLDVFLNNSDNYEEYRVPDVLFKNAYNSTAEQEILKGRGFRLGKQFVYSQRAIRAKLFFGPQTSLLYICQIIGAIIILVFYR</sequence>
<comment type="caution">
    <text evidence="2">The sequence shown here is derived from an EMBL/GenBank/DDBJ whole genome shotgun (WGS) entry which is preliminary data.</text>
</comment>
<feature type="transmembrane region" description="Helical" evidence="1">
    <location>
        <begin position="28"/>
        <end position="49"/>
    </location>
</feature>
<dbReference type="EMBL" id="SMCO01000001">
    <property type="protein sequence ID" value="TCV90659.1"/>
    <property type="molecule type" value="Genomic_DNA"/>
</dbReference>
<reference evidence="2 3" key="1">
    <citation type="submission" date="2019-03" db="EMBL/GenBank/DDBJ databases">
        <title>Genomic Encyclopedia of Type Strains, Phase IV (KMG-IV): sequencing the most valuable type-strain genomes for metagenomic binning, comparative biology and taxonomic classification.</title>
        <authorList>
            <person name="Goeker M."/>
        </authorList>
    </citation>
    <scope>NUCLEOTIDE SEQUENCE [LARGE SCALE GENOMIC DNA]</scope>
    <source>
        <strain evidence="2 3">DSM 100309</strain>
    </source>
</reference>
<keyword evidence="1" id="KW-1133">Transmembrane helix</keyword>
<keyword evidence="1" id="KW-0812">Transmembrane</keyword>
<keyword evidence="3" id="KW-1185">Reference proteome</keyword>
<evidence type="ECO:0000256" key="1">
    <source>
        <dbReference type="SAM" id="Phobius"/>
    </source>
</evidence>
<feature type="transmembrane region" description="Helical" evidence="1">
    <location>
        <begin position="150"/>
        <end position="167"/>
    </location>
</feature>
<gene>
    <name evidence="2" type="ORF">EDC63_101633</name>
</gene>
<keyword evidence="1" id="KW-0472">Membrane</keyword>
<dbReference type="AlphaFoldDB" id="A0A4V2W356"/>
<evidence type="ECO:0008006" key="4">
    <source>
        <dbReference type="Google" id="ProtNLM"/>
    </source>
</evidence>
<accession>A0A4V2W356</accession>
<organism evidence="2 3">
    <name type="scientific">Sulfurirhabdus autotrophica</name>
    <dbReference type="NCBI Taxonomy" id="1706046"/>
    <lineage>
        <taxon>Bacteria</taxon>
        <taxon>Pseudomonadati</taxon>
        <taxon>Pseudomonadota</taxon>
        <taxon>Betaproteobacteria</taxon>
        <taxon>Nitrosomonadales</taxon>
        <taxon>Sulfuricellaceae</taxon>
        <taxon>Sulfurirhabdus</taxon>
    </lineage>
</organism>
<dbReference type="RefSeq" id="WP_124947437.1">
    <property type="nucleotide sequence ID" value="NZ_BHVT01000073.1"/>
</dbReference>
<protein>
    <recommendedName>
        <fullName evidence="4">SMODS and SLOG-associating 2TM effector domain-containing protein</fullName>
    </recommendedName>
</protein>
<proteinExistence type="predicted"/>
<evidence type="ECO:0000313" key="2">
    <source>
        <dbReference type="EMBL" id="TCV90659.1"/>
    </source>
</evidence>
<name>A0A4V2W356_9PROT</name>
<feature type="transmembrane region" description="Helical" evidence="1">
    <location>
        <begin position="55"/>
        <end position="74"/>
    </location>
</feature>